<feature type="domain" description="MacB-like periplasmic core" evidence="8">
    <location>
        <begin position="446"/>
        <end position="622"/>
    </location>
</feature>
<feature type="domain" description="MacB-like periplasmic core" evidence="8">
    <location>
        <begin position="20"/>
        <end position="257"/>
    </location>
</feature>
<feature type="transmembrane region" description="Helical" evidence="6">
    <location>
        <begin position="441"/>
        <end position="464"/>
    </location>
</feature>
<evidence type="ECO:0000256" key="1">
    <source>
        <dbReference type="ARBA" id="ARBA00004651"/>
    </source>
</evidence>
<evidence type="ECO:0000256" key="4">
    <source>
        <dbReference type="ARBA" id="ARBA00022989"/>
    </source>
</evidence>
<dbReference type="PANTHER" id="PTHR30572">
    <property type="entry name" value="MEMBRANE COMPONENT OF TRANSPORTER-RELATED"/>
    <property type="match status" value="1"/>
</dbReference>
<dbReference type="EMBL" id="FNFO01000001">
    <property type="protein sequence ID" value="SDK01050.1"/>
    <property type="molecule type" value="Genomic_DNA"/>
</dbReference>
<keyword evidence="2" id="KW-1003">Cell membrane</keyword>
<dbReference type="InterPro" id="IPR003838">
    <property type="entry name" value="ABC3_permease_C"/>
</dbReference>
<feature type="transmembrane region" description="Helical" evidence="6">
    <location>
        <begin position="777"/>
        <end position="798"/>
    </location>
</feature>
<dbReference type="AlphaFoldDB" id="A0A1G8YG61"/>
<dbReference type="Pfam" id="PF12704">
    <property type="entry name" value="MacB_PCD"/>
    <property type="match status" value="2"/>
</dbReference>
<dbReference type="OrthoDB" id="5933722at2"/>
<evidence type="ECO:0000256" key="2">
    <source>
        <dbReference type="ARBA" id="ARBA00022475"/>
    </source>
</evidence>
<evidence type="ECO:0000259" key="7">
    <source>
        <dbReference type="Pfam" id="PF02687"/>
    </source>
</evidence>
<keyword evidence="5 6" id="KW-0472">Membrane</keyword>
<dbReference type="GO" id="GO:0005886">
    <property type="term" value="C:plasma membrane"/>
    <property type="evidence" value="ECO:0007669"/>
    <property type="project" value="UniProtKB-SubCell"/>
</dbReference>
<accession>A0A1G8YG61</accession>
<evidence type="ECO:0000259" key="8">
    <source>
        <dbReference type="Pfam" id="PF12704"/>
    </source>
</evidence>
<dbReference type="PANTHER" id="PTHR30572:SF18">
    <property type="entry name" value="ABC-TYPE MACROLIDE FAMILY EXPORT SYSTEM PERMEASE COMPONENT 2"/>
    <property type="match status" value="1"/>
</dbReference>
<comment type="subcellular location">
    <subcellularLocation>
        <location evidence="1">Cell membrane</location>
        <topology evidence="1">Multi-pass membrane protein</topology>
    </subcellularLocation>
</comment>
<dbReference type="GO" id="GO:0022857">
    <property type="term" value="F:transmembrane transporter activity"/>
    <property type="evidence" value="ECO:0007669"/>
    <property type="project" value="TreeGrafter"/>
</dbReference>
<keyword evidence="3 6" id="KW-0812">Transmembrane</keyword>
<feature type="transmembrane region" description="Helical" evidence="6">
    <location>
        <begin position="348"/>
        <end position="374"/>
    </location>
</feature>
<feature type="transmembrane region" description="Helical" evidence="6">
    <location>
        <begin position="397"/>
        <end position="420"/>
    </location>
</feature>
<dbReference type="RefSeq" id="WP_089678878.1">
    <property type="nucleotide sequence ID" value="NZ_FNFO01000001.1"/>
</dbReference>
<protein>
    <submittedName>
        <fullName evidence="9">Putative ABC transport system permease protein</fullName>
    </submittedName>
</protein>
<evidence type="ECO:0000256" key="6">
    <source>
        <dbReference type="SAM" id="Phobius"/>
    </source>
</evidence>
<dbReference type="InterPro" id="IPR050250">
    <property type="entry name" value="Macrolide_Exporter_MacB"/>
</dbReference>
<feature type="transmembrane region" description="Helical" evidence="6">
    <location>
        <begin position="21"/>
        <end position="41"/>
    </location>
</feature>
<dbReference type="STRING" id="1075417.SAMN05421823_101646"/>
<evidence type="ECO:0000313" key="10">
    <source>
        <dbReference type="Proteomes" id="UP000198510"/>
    </source>
</evidence>
<proteinExistence type="predicted"/>
<feature type="transmembrane region" description="Helical" evidence="6">
    <location>
        <begin position="737"/>
        <end position="757"/>
    </location>
</feature>
<dbReference type="Proteomes" id="UP000198510">
    <property type="component" value="Unassembled WGS sequence"/>
</dbReference>
<organism evidence="9 10">
    <name type="scientific">Catalinimonas alkaloidigena</name>
    <dbReference type="NCBI Taxonomy" id="1075417"/>
    <lineage>
        <taxon>Bacteria</taxon>
        <taxon>Pseudomonadati</taxon>
        <taxon>Bacteroidota</taxon>
        <taxon>Cytophagia</taxon>
        <taxon>Cytophagales</taxon>
        <taxon>Catalimonadaceae</taxon>
        <taxon>Catalinimonas</taxon>
    </lineage>
</organism>
<gene>
    <name evidence="9" type="ORF">SAMN05421823_101646</name>
</gene>
<evidence type="ECO:0000256" key="5">
    <source>
        <dbReference type="ARBA" id="ARBA00023136"/>
    </source>
</evidence>
<feature type="transmembrane region" description="Helical" evidence="6">
    <location>
        <begin position="301"/>
        <end position="321"/>
    </location>
</feature>
<dbReference type="Pfam" id="PF02687">
    <property type="entry name" value="FtsX"/>
    <property type="match status" value="2"/>
</dbReference>
<sequence>MFRNYLRVALRNLRKHRTFSFINLFGLAVSMSVCLLLIQIVNNQRKYDSFHEKGDRIYQVLAKPSPQNARSNTTPGPLAEALTQDYAVSERVTHLMTGFGGDALVGEPTTLRGLYADSSVFEVFSFELERGNPLTALREPRSIVLSAEAAALLFPGQDPMGKTFAFEDRHLHPLAVEDTEGESVPLGAFTVTGILKKTPRPSHLPMESLVSASTLASLEREGIRPSLLNDWRNFFQTYTYVLLREDQTPDQLQAALDGVAKRYLQPLSDLNEFQFSFRPLAEITPGHLYNNPISIALPIEAYYFLAFLAFLVMSAAALNYTNLTVARALTRAKEVGVRKVTGALRSHLFVQFMGEAVLTALLALVLAVALLNALKPAFTQLWFNQYLKLDLTAEWDVYGWFILFAVGVGILAGIFPALYLTRFQPIQVLRRFSAQRPGKLTLRKVLTVVQFSLSLVFIISTLLLRQQVQHFLHFAYGFNQNNVVNISLQGNDYERVRTALLKSPQVAEVSGSYYVPSTGFTSGLDVRGPGKTEFENLNDFAADARFFHNLEIPLVAGRLYDDAQPETAAHYALLNEQAVQHYGFASPEQALGAELVVRDMPEGAEERTLQVIGVLKDFQYGTLIEPIRPLIVQYRPALFRYAQVRLQGDALQSAIASLQAQWQEVDPVHPMKYHFYDEQLKINYGLLQDVTAIVGFFSFLAVVIACLGLLGIVTFTAETRVKEVGIRKVLGANVTQVVLLLSRGFLQLLGIAVLIATPLAYFANQLWLQNLANRVDIGAGILFLGICIMLLLGLLTVASQTWRVARANPVNSLKSE</sequence>
<dbReference type="InterPro" id="IPR025857">
    <property type="entry name" value="MacB_PCD"/>
</dbReference>
<reference evidence="9 10" key="1">
    <citation type="submission" date="2016-10" db="EMBL/GenBank/DDBJ databases">
        <authorList>
            <person name="de Groot N.N."/>
        </authorList>
    </citation>
    <scope>NUCLEOTIDE SEQUENCE [LARGE SCALE GENOMIC DNA]</scope>
    <source>
        <strain evidence="9 10">DSM 25186</strain>
    </source>
</reference>
<keyword evidence="10" id="KW-1185">Reference proteome</keyword>
<evidence type="ECO:0000256" key="3">
    <source>
        <dbReference type="ARBA" id="ARBA00022692"/>
    </source>
</evidence>
<feature type="domain" description="ABC3 transporter permease C-terminal" evidence="7">
    <location>
        <begin position="696"/>
        <end position="809"/>
    </location>
</feature>
<name>A0A1G8YG61_9BACT</name>
<feature type="transmembrane region" description="Helical" evidence="6">
    <location>
        <begin position="692"/>
        <end position="716"/>
    </location>
</feature>
<keyword evidence="4 6" id="KW-1133">Transmembrane helix</keyword>
<evidence type="ECO:0000313" key="9">
    <source>
        <dbReference type="EMBL" id="SDK01050.1"/>
    </source>
</evidence>
<feature type="domain" description="ABC3 transporter permease C-terminal" evidence="7">
    <location>
        <begin position="307"/>
        <end position="425"/>
    </location>
</feature>